<evidence type="ECO:0000256" key="5">
    <source>
        <dbReference type="ARBA" id="ARBA00022763"/>
    </source>
</evidence>
<evidence type="ECO:0000256" key="2">
    <source>
        <dbReference type="ARBA" id="ARBA00009441"/>
    </source>
</evidence>
<comment type="function">
    <text evidence="1 9">May be involved in recombinational repair of damaged DNA.</text>
</comment>
<dbReference type="PANTHER" id="PTHR11059:SF0">
    <property type="entry name" value="DNA REPAIR PROTEIN RECN"/>
    <property type="match status" value="1"/>
</dbReference>
<dbReference type="FunFam" id="3.40.50.300:FF:000356">
    <property type="entry name" value="DNA repair protein RecN"/>
    <property type="match status" value="1"/>
</dbReference>
<protein>
    <recommendedName>
        <fullName evidence="3 9">DNA repair protein RecN</fullName>
    </recommendedName>
    <alternativeName>
        <fullName evidence="8 9">Recombination protein N</fullName>
    </alternativeName>
</protein>
<evidence type="ECO:0000256" key="7">
    <source>
        <dbReference type="ARBA" id="ARBA00023204"/>
    </source>
</evidence>
<dbReference type="GO" id="GO:0006310">
    <property type="term" value="P:DNA recombination"/>
    <property type="evidence" value="ECO:0007669"/>
    <property type="project" value="InterPro"/>
</dbReference>
<dbReference type="Proteomes" id="UP000051717">
    <property type="component" value="Unassembled WGS sequence"/>
</dbReference>
<organism evidence="12 13">
    <name type="scientific">candidate division TA06 bacterium SM23_40</name>
    <dbReference type="NCBI Taxonomy" id="1703774"/>
    <lineage>
        <taxon>Bacteria</taxon>
        <taxon>Bacteria division TA06</taxon>
    </lineage>
</organism>
<dbReference type="InterPro" id="IPR004604">
    <property type="entry name" value="DNA_recomb/repair_RecN"/>
</dbReference>
<dbReference type="SUPFAM" id="SSF52540">
    <property type="entry name" value="P-loop containing nucleoside triphosphate hydrolases"/>
    <property type="match status" value="1"/>
</dbReference>
<dbReference type="NCBIfam" id="NF008121">
    <property type="entry name" value="PRK10869.1"/>
    <property type="match status" value="1"/>
</dbReference>
<name>A0A0S8G640_UNCT6</name>
<keyword evidence="10" id="KW-0175">Coiled coil</keyword>
<keyword evidence="7 9" id="KW-0234">DNA repair</keyword>
<dbReference type="InterPro" id="IPR027417">
    <property type="entry name" value="P-loop_NTPase"/>
</dbReference>
<dbReference type="PIRSF" id="PIRSF003128">
    <property type="entry name" value="RecN"/>
    <property type="match status" value="1"/>
</dbReference>
<dbReference type="GO" id="GO:0006281">
    <property type="term" value="P:DNA repair"/>
    <property type="evidence" value="ECO:0007669"/>
    <property type="project" value="UniProtKB-KW"/>
</dbReference>
<dbReference type="InterPro" id="IPR003395">
    <property type="entry name" value="RecF/RecN/SMC_N"/>
</dbReference>
<evidence type="ECO:0000256" key="9">
    <source>
        <dbReference type="PIRNR" id="PIRNR003128"/>
    </source>
</evidence>
<feature type="domain" description="RecF/RecN/SMC N-terminal" evidence="11">
    <location>
        <begin position="14"/>
        <end position="523"/>
    </location>
</feature>
<keyword evidence="6" id="KW-0067">ATP-binding</keyword>
<evidence type="ECO:0000313" key="13">
    <source>
        <dbReference type="Proteomes" id="UP000051717"/>
    </source>
</evidence>
<proteinExistence type="inferred from homology"/>
<dbReference type="GO" id="GO:0005524">
    <property type="term" value="F:ATP binding"/>
    <property type="evidence" value="ECO:0007669"/>
    <property type="project" value="UniProtKB-KW"/>
</dbReference>
<feature type="coiled-coil region" evidence="10">
    <location>
        <begin position="329"/>
        <end position="363"/>
    </location>
</feature>
<gene>
    <name evidence="12" type="ORF">AMJ82_08355</name>
</gene>
<evidence type="ECO:0000313" key="12">
    <source>
        <dbReference type="EMBL" id="KPK68390.1"/>
    </source>
</evidence>
<accession>A0A0S8G640</accession>
<evidence type="ECO:0000256" key="4">
    <source>
        <dbReference type="ARBA" id="ARBA00022741"/>
    </source>
</evidence>
<evidence type="ECO:0000256" key="3">
    <source>
        <dbReference type="ARBA" id="ARBA00021315"/>
    </source>
</evidence>
<dbReference type="PATRIC" id="fig|1703774.3.peg.422"/>
<dbReference type="Pfam" id="PF02463">
    <property type="entry name" value="SMC_N"/>
    <property type="match status" value="1"/>
</dbReference>
<dbReference type="GO" id="GO:0009432">
    <property type="term" value="P:SOS response"/>
    <property type="evidence" value="ECO:0007669"/>
    <property type="project" value="TreeGrafter"/>
</dbReference>
<dbReference type="EMBL" id="LJUI01000077">
    <property type="protein sequence ID" value="KPK68390.1"/>
    <property type="molecule type" value="Genomic_DNA"/>
</dbReference>
<keyword evidence="5 9" id="KW-0227">DNA damage</keyword>
<feature type="coiled-coil region" evidence="10">
    <location>
        <begin position="153"/>
        <end position="201"/>
    </location>
</feature>
<dbReference type="FunFam" id="3.40.50.300:FF:000319">
    <property type="entry name" value="DNA repair protein RecN"/>
    <property type="match status" value="1"/>
</dbReference>
<dbReference type="NCBIfam" id="TIGR00634">
    <property type="entry name" value="recN"/>
    <property type="match status" value="1"/>
</dbReference>
<dbReference type="GO" id="GO:0043590">
    <property type="term" value="C:bacterial nucleoid"/>
    <property type="evidence" value="ECO:0007669"/>
    <property type="project" value="TreeGrafter"/>
</dbReference>
<evidence type="ECO:0000256" key="1">
    <source>
        <dbReference type="ARBA" id="ARBA00003618"/>
    </source>
</evidence>
<evidence type="ECO:0000259" key="11">
    <source>
        <dbReference type="Pfam" id="PF02463"/>
    </source>
</evidence>
<evidence type="ECO:0000256" key="8">
    <source>
        <dbReference type="ARBA" id="ARBA00033408"/>
    </source>
</evidence>
<dbReference type="Gene3D" id="3.40.50.300">
    <property type="entry name" value="P-loop containing nucleotide triphosphate hydrolases"/>
    <property type="match status" value="2"/>
</dbReference>
<comment type="caution">
    <text evidence="12">The sequence shown here is derived from an EMBL/GenBank/DDBJ whole genome shotgun (WGS) entry which is preliminary data.</text>
</comment>
<dbReference type="AlphaFoldDB" id="A0A0S8G640"/>
<evidence type="ECO:0000256" key="6">
    <source>
        <dbReference type="ARBA" id="ARBA00022840"/>
    </source>
</evidence>
<keyword evidence="4" id="KW-0547">Nucleotide-binding</keyword>
<comment type="similarity">
    <text evidence="2 9">Belongs to the RecN family.</text>
</comment>
<reference evidence="12 13" key="1">
    <citation type="journal article" date="2015" name="Microbiome">
        <title>Genomic resolution of linkages in carbon, nitrogen, and sulfur cycling among widespread estuary sediment bacteria.</title>
        <authorList>
            <person name="Baker B.J."/>
            <person name="Lazar C.S."/>
            <person name="Teske A.P."/>
            <person name="Dick G.J."/>
        </authorList>
    </citation>
    <scope>NUCLEOTIDE SEQUENCE [LARGE SCALE GENOMIC DNA]</scope>
    <source>
        <strain evidence="12">SM23_40</strain>
    </source>
</reference>
<evidence type="ECO:0000256" key="10">
    <source>
        <dbReference type="SAM" id="Coils"/>
    </source>
</evidence>
<dbReference type="CDD" id="cd03241">
    <property type="entry name" value="ABC_RecN"/>
    <property type="match status" value="2"/>
</dbReference>
<sequence>MLCELHIRDYALMDELDITFGKGMTVLTGETGGGKSIIVGAVGLVLGERADQDVIRAGADGTSVEGVFDLSGFPQIRERLQSLEVHLDDSMLYLRRTLNRGGRSRCFVNGHSVPIVFLKQIGDEIVDLHGQHSHQSLLKTERHLDLLDSFAGLGEARGEVADLFGRLESLRRERDEAARRLAQLEEKRELYQFQVDEIDRARLRKGEREELEAEHKVLRHAERLALTSDQVCNLLSDDEPSASSILSQALRLLSDAAEIDDRLRETAEMLRTTSVDVEEAARLVADYRSRIAWDPGRLEEIDDRLQLLKSLERKYGGSIEAVLQYGERIAAELQSLDRGEEDREELEATIAELERQYGERAEALSRARSRAARDLAKRVERELDALGMSRARFGVQLEKPVQGAFTVAVGADRYGATERGIDQAEFVLSANPGEPLRPLHKIASGGEISRIMLALKTILANVDSVPTLVFDEIDVGIGGRTAERVGTRLRAIANERQVICITHLPQIASLGDHHFEVKKVEAGGRTVTTVHVLSDDERVAEIARMLGGSKITETVLKHAREMVSARSSGGADAC</sequence>
<dbReference type="PANTHER" id="PTHR11059">
    <property type="entry name" value="DNA REPAIR PROTEIN RECN"/>
    <property type="match status" value="1"/>
</dbReference>